<feature type="region of interest" description="Disordered" evidence="5">
    <location>
        <begin position="33"/>
        <end position="53"/>
    </location>
</feature>
<dbReference type="OMA" id="TIWTLYR"/>
<evidence type="ECO:0000256" key="3">
    <source>
        <dbReference type="ARBA" id="ARBA00022777"/>
    </source>
</evidence>
<dbReference type="SUPFAM" id="SSF111331">
    <property type="entry name" value="NAD kinase/diacylglycerol kinase-like"/>
    <property type="match status" value="1"/>
</dbReference>
<protein>
    <submittedName>
        <fullName evidence="7">Sphingosine kinase</fullName>
    </submittedName>
</protein>
<keyword evidence="8" id="KW-1185">Reference proteome</keyword>
<dbReference type="Gene3D" id="3.40.50.10330">
    <property type="entry name" value="Probable inorganic polyphosphate/atp-NAD kinase, domain 1"/>
    <property type="match status" value="1"/>
</dbReference>
<dbReference type="GO" id="GO:0016020">
    <property type="term" value="C:membrane"/>
    <property type="evidence" value="ECO:0007669"/>
    <property type="project" value="TreeGrafter"/>
</dbReference>
<sequence>MPKKCDVWKEQGRATQRSVERLAVVMAVEDVPPSTSLLGSSGDQHHHHEEEQQQCKRCILQDDRSFRSLRDHKTRPLCLTSTSLEYYAASGKEDSAPLILSLADVVGAKAGPAPASGGGQRAGGGINGRGGIVHQLQVFAYVASGEGKEMGCTGRGGPCRKNKRRATHQTWLASDPDTAQHWATEINNRLRQSQGREEDLERGNRGPGRRLLVLVNPVSGTGESRSTWEKTLRPMLEQAMTTANVVFSTRRGELAEIITNAGDNSSTDATRGASAGGGGGGSTVGSLDDLDGIVVVGGDGTFFEVLQGMYARPDCARQLSRLSLGIVPAGSGNGLAKTVSVESGEWFGAVSASFLAAKGQTKAMDLLLTESADKKYLAFLNVGWGMISDVDIESEAYRWMGSLRFTVGTIVRIANLKHYRGRISFLPDLDAAAATTPTPSKNASASAPFRMPPLSEPVHQDGAGSESAAAGAPALEGWTSVEGEFILADMTQASHIAHDMPMAPHSRIGDGLIDLFFIKKGASRFAMIQMFLAMEKGGHISPRFPCISWHRVRAFRIEPLTSSGRITVDGELVDYAPLQQHVWRKAAHVFCSPDDDAERLPACLGS</sequence>
<dbReference type="GO" id="GO:0005737">
    <property type="term" value="C:cytoplasm"/>
    <property type="evidence" value="ECO:0007669"/>
    <property type="project" value="TreeGrafter"/>
</dbReference>
<feature type="domain" description="DAGKc" evidence="6">
    <location>
        <begin position="206"/>
        <end position="373"/>
    </location>
</feature>
<feature type="region of interest" description="Disordered" evidence="5">
    <location>
        <begin position="436"/>
        <end position="469"/>
    </location>
</feature>
<reference evidence="7 8" key="1">
    <citation type="journal article" date="2010" name="Nature">
        <title>The Ectocarpus genome and the independent evolution of multicellularity in brown algae.</title>
        <authorList>
            <person name="Cock J.M."/>
            <person name="Sterck L."/>
            <person name="Rouze P."/>
            <person name="Scornet D."/>
            <person name="Allen A.E."/>
            <person name="Amoutzias G."/>
            <person name="Anthouard V."/>
            <person name="Artiguenave F."/>
            <person name="Aury J.M."/>
            <person name="Badger J.H."/>
            <person name="Beszteri B."/>
            <person name="Billiau K."/>
            <person name="Bonnet E."/>
            <person name="Bothwell J.H."/>
            <person name="Bowler C."/>
            <person name="Boyen C."/>
            <person name="Brownlee C."/>
            <person name="Carrano C.J."/>
            <person name="Charrier B."/>
            <person name="Cho G.Y."/>
            <person name="Coelho S.M."/>
            <person name="Collen J."/>
            <person name="Corre E."/>
            <person name="Da Silva C."/>
            <person name="Delage L."/>
            <person name="Delaroque N."/>
            <person name="Dittami S.M."/>
            <person name="Doulbeau S."/>
            <person name="Elias M."/>
            <person name="Farnham G."/>
            <person name="Gachon C.M."/>
            <person name="Gschloessl B."/>
            <person name="Heesch S."/>
            <person name="Jabbari K."/>
            <person name="Jubin C."/>
            <person name="Kawai H."/>
            <person name="Kimura K."/>
            <person name="Kloareg B."/>
            <person name="Kupper F.C."/>
            <person name="Lang D."/>
            <person name="Le Bail A."/>
            <person name="Leblanc C."/>
            <person name="Lerouge P."/>
            <person name="Lohr M."/>
            <person name="Lopez P.J."/>
            <person name="Martens C."/>
            <person name="Maumus F."/>
            <person name="Michel G."/>
            <person name="Miranda-Saavedra D."/>
            <person name="Morales J."/>
            <person name="Moreau H."/>
            <person name="Motomura T."/>
            <person name="Nagasato C."/>
            <person name="Napoli C.A."/>
            <person name="Nelson D.R."/>
            <person name="Nyvall-Collen P."/>
            <person name="Peters A.F."/>
            <person name="Pommier C."/>
            <person name="Potin P."/>
            <person name="Poulain J."/>
            <person name="Quesneville H."/>
            <person name="Read B."/>
            <person name="Rensing S.A."/>
            <person name="Ritter A."/>
            <person name="Rousvoal S."/>
            <person name="Samanta M."/>
            <person name="Samson G."/>
            <person name="Schroeder D.C."/>
            <person name="Segurens B."/>
            <person name="Strittmatter M."/>
            <person name="Tonon T."/>
            <person name="Tregear J.W."/>
            <person name="Valentin K."/>
            <person name="von Dassow P."/>
            <person name="Yamagishi T."/>
            <person name="Van de Peer Y."/>
            <person name="Wincker P."/>
        </authorList>
    </citation>
    <scope>NUCLEOTIDE SEQUENCE [LARGE SCALE GENOMIC DNA]</scope>
    <source>
        <strain evidence="8">Ec32 / CCAP1310/4</strain>
    </source>
</reference>
<accession>D8LAS9</accession>
<dbReference type="Gene3D" id="2.60.200.40">
    <property type="match status" value="1"/>
</dbReference>
<feature type="compositionally biased region" description="Low complexity" evidence="5">
    <location>
        <begin position="436"/>
        <end position="448"/>
    </location>
</feature>
<evidence type="ECO:0000313" key="8">
    <source>
        <dbReference type="Proteomes" id="UP000002630"/>
    </source>
</evidence>
<evidence type="ECO:0000259" key="6">
    <source>
        <dbReference type="PROSITE" id="PS50146"/>
    </source>
</evidence>
<evidence type="ECO:0000256" key="2">
    <source>
        <dbReference type="ARBA" id="ARBA00022741"/>
    </source>
</evidence>
<dbReference type="eggNOG" id="KOG1116">
    <property type="taxonomic scope" value="Eukaryota"/>
</dbReference>
<dbReference type="InParanoid" id="D8LAS9"/>
<dbReference type="InterPro" id="IPR017438">
    <property type="entry name" value="ATP-NAD_kinase_N"/>
</dbReference>
<evidence type="ECO:0000256" key="4">
    <source>
        <dbReference type="ARBA" id="ARBA00022840"/>
    </source>
</evidence>
<dbReference type="OrthoDB" id="3853857at2759"/>
<feature type="compositionally biased region" description="Basic and acidic residues" evidence="5">
    <location>
        <begin position="43"/>
        <end position="53"/>
    </location>
</feature>
<keyword evidence="4" id="KW-0067">ATP-binding</keyword>
<dbReference type="GO" id="GO:0046512">
    <property type="term" value="P:sphingosine biosynthetic process"/>
    <property type="evidence" value="ECO:0007669"/>
    <property type="project" value="TreeGrafter"/>
</dbReference>
<feature type="compositionally biased region" description="Basic and acidic residues" evidence="5">
    <location>
        <begin position="194"/>
        <end position="204"/>
    </location>
</feature>
<dbReference type="PROSITE" id="PS50146">
    <property type="entry name" value="DAGK"/>
    <property type="match status" value="1"/>
</dbReference>
<dbReference type="GO" id="GO:0005524">
    <property type="term" value="F:ATP binding"/>
    <property type="evidence" value="ECO:0007669"/>
    <property type="project" value="UniProtKB-KW"/>
</dbReference>
<dbReference type="PANTHER" id="PTHR12358:SF112">
    <property type="entry name" value="LD11247P-RELATED"/>
    <property type="match status" value="1"/>
</dbReference>
<keyword evidence="2" id="KW-0547">Nucleotide-binding</keyword>
<proteinExistence type="predicted"/>
<keyword evidence="3 7" id="KW-0418">Kinase</keyword>
<dbReference type="InterPro" id="IPR001206">
    <property type="entry name" value="Diacylglycerol_kinase_cat_dom"/>
</dbReference>
<feature type="compositionally biased region" description="Polar residues" evidence="5">
    <location>
        <begin position="33"/>
        <end position="42"/>
    </location>
</feature>
<dbReference type="InterPro" id="IPR045540">
    <property type="entry name" value="YegS/DAGK_C"/>
</dbReference>
<dbReference type="Pfam" id="PF19279">
    <property type="entry name" value="YegS_C"/>
    <property type="match status" value="1"/>
</dbReference>
<organism evidence="7 8">
    <name type="scientific">Ectocarpus siliculosus</name>
    <name type="common">Brown alga</name>
    <name type="synonym">Conferva siliculosa</name>
    <dbReference type="NCBI Taxonomy" id="2880"/>
    <lineage>
        <taxon>Eukaryota</taxon>
        <taxon>Sar</taxon>
        <taxon>Stramenopiles</taxon>
        <taxon>Ochrophyta</taxon>
        <taxon>PX clade</taxon>
        <taxon>Phaeophyceae</taxon>
        <taxon>Ectocarpales</taxon>
        <taxon>Ectocarpaceae</taxon>
        <taxon>Ectocarpus</taxon>
    </lineage>
</organism>
<dbReference type="InterPro" id="IPR016064">
    <property type="entry name" value="NAD/diacylglycerol_kinase_sf"/>
</dbReference>
<keyword evidence="1" id="KW-0808">Transferase</keyword>
<dbReference type="Proteomes" id="UP000002630">
    <property type="component" value="Linkage Group LG01"/>
</dbReference>
<feature type="region of interest" description="Disordered" evidence="5">
    <location>
        <begin position="260"/>
        <end position="281"/>
    </location>
</feature>
<evidence type="ECO:0000256" key="1">
    <source>
        <dbReference type="ARBA" id="ARBA00022679"/>
    </source>
</evidence>
<dbReference type="AlphaFoldDB" id="D8LAS9"/>
<name>D8LAS9_ECTSI</name>
<dbReference type="SMART" id="SM00046">
    <property type="entry name" value="DAGKc"/>
    <property type="match status" value="1"/>
</dbReference>
<evidence type="ECO:0000256" key="5">
    <source>
        <dbReference type="SAM" id="MobiDB-lite"/>
    </source>
</evidence>
<evidence type="ECO:0000313" key="7">
    <source>
        <dbReference type="EMBL" id="CBN76438.1"/>
    </source>
</evidence>
<dbReference type="PANTHER" id="PTHR12358">
    <property type="entry name" value="SPHINGOSINE KINASE"/>
    <property type="match status" value="1"/>
</dbReference>
<dbReference type="GO" id="GO:0001727">
    <property type="term" value="F:lipid kinase activity"/>
    <property type="evidence" value="ECO:0007669"/>
    <property type="project" value="TreeGrafter"/>
</dbReference>
<gene>
    <name evidence="7" type="primary">Sphk</name>
    <name evidence="7" type="ORF">Esi_0000_0011</name>
</gene>
<dbReference type="InterPro" id="IPR050187">
    <property type="entry name" value="Lipid_Phosphate_FormReg"/>
</dbReference>
<feature type="region of interest" description="Disordered" evidence="5">
    <location>
        <begin position="188"/>
        <end position="207"/>
    </location>
</feature>
<dbReference type="EMBL" id="FN649726">
    <property type="protein sequence ID" value="CBN76438.1"/>
    <property type="molecule type" value="Genomic_DNA"/>
</dbReference>
<dbReference type="EMBL" id="FN647682">
    <property type="protein sequence ID" value="CBN76438.1"/>
    <property type="molecule type" value="Genomic_DNA"/>
</dbReference>
<dbReference type="Pfam" id="PF00781">
    <property type="entry name" value="DAGK_cat"/>
    <property type="match status" value="1"/>
</dbReference>
<dbReference type="STRING" id="2880.D8LAS9"/>